<keyword evidence="2" id="KW-1185">Reference proteome</keyword>
<proteinExistence type="predicted"/>
<reference evidence="1 2" key="1">
    <citation type="journal article" date="2021" name="Elife">
        <title>Chloroplast acquisition without the gene transfer in kleptoplastic sea slugs, Plakobranchus ocellatus.</title>
        <authorList>
            <person name="Maeda T."/>
            <person name="Takahashi S."/>
            <person name="Yoshida T."/>
            <person name="Shimamura S."/>
            <person name="Takaki Y."/>
            <person name="Nagai Y."/>
            <person name="Toyoda A."/>
            <person name="Suzuki Y."/>
            <person name="Arimoto A."/>
            <person name="Ishii H."/>
            <person name="Satoh N."/>
            <person name="Nishiyama T."/>
            <person name="Hasebe M."/>
            <person name="Maruyama T."/>
            <person name="Minagawa J."/>
            <person name="Obokata J."/>
            <person name="Shigenobu S."/>
        </authorList>
    </citation>
    <scope>NUCLEOTIDE SEQUENCE [LARGE SCALE GENOMIC DNA]</scope>
</reference>
<gene>
    <name evidence="1" type="ORF">PoB_003446400</name>
</gene>
<evidence type="ECO:0000313" key="1">
    <source>
        <dbReference type="EMBL" id="GFO07959.1"/>
    </source>
</evidence>
<sequence>MRSLTQAYLISSHCPHQTAAHRLPAHRLAEHRLTAHRLAAYRLTAHRLLADRLPVHRGAPSCTFSLISLITRPNPVCISACQPSPRRHTARTDRTDRTGSKFSHKIIGMLNRQTCGHKIMVCCGAGAVGSLCQIK</sequence>
<accession>A0AAV4ANQ1</accession>
<dbReference type="Proteomes" id="UP000735302">
    <property type="component" value="Unassembled WGS sequence"/>
</dbReference>
<evidence type="ECO:0000313" key="2">
    <source>
        <dbReference type="Proteomes" id="UP000735302"/>
    </source>
</evidence>
<comment type="caution">
    <text evidence="1">The sequence shown here is derived from an EMBL/GenBank/DDBJ whole genome shotgun (WGS) entry which is preliminary data.</text>
</comment>
<dbReference type="EMBL" id="BLXT01003924">
    <property type="protein sequence ID" value="GFO07959.1"/>
    <property type="molecule type" value="Genomic_DNA"/>
</dbReference>
<protein>
    <submittedName>
        <fullName evidence="1">WD40-like beta propeller repeat</fullName>
    </submittedName>
</protein>
<dbReference type="AlphaFoldDB" id="A0AAV4ANQ1"/>
<name>A0AAV4ANQ1_9GAST</name>
<organism evidence="1 2">
    <name type="scientific">Plakobranchus ocellatus</name>
    <dbReference type="NCBI Taxonomy" id="259542"/>
    <lineage>
        <taxon>Eukaryota</taxon>
        <taxon>Metazoa</taxon>
        <taxon>Spiralia</taxon>
        <taxon>Lophotrochozoa</taxon>
        <taxon>Mollusca</taxon>
        <taxon>Gastropoda</taxon>
        <taxon>Heterobranchia</taxon>
        <taxon>Euthyneura</taxon>
        <taxon>Panpulmonata</taxon>
        <taxon>Sacoglossa</taxon>
        <taxon>Placobranchoidea</taxon>
        <taxon>Plakobranchidae</taxon>
        <taxon>Plakobranchus</taxon>
    </lineage>
</organism>